<organism evidence="3 4">
    <name type="scientific">Crucibulum laeve</name>
    <dbReference type="NCBI Taxonomy" id="68775"/>
    <lineage>
        <taxon>Eukaryota</taxon>
        <taxon>Fungi</taxon>
        <taxon>Dikarya</taxon>
        <taxon>Basidiomycota</taxon>
        <taxon>Agaricomycotina</taxon>
        <taxon>Agaricomycetes</taxon>
        <taxon>Agaricomycetidae</taxon>
        <taxon>Agaricales</taxon>
        <taxon>Agaricineae</taxon>
        <taxon>Nidulariaceae</taxon>
        <taxon>Crucibulum</taxon>
    </lineage>
</organism>
<keyword evidence="1" id="KW-0175">Coiled coil</keyword>
<accession>A0A5C3M2Y1</accession>
<evidence type="ECO:0000256" key="2">
    <source>
        <dbReference type="SAM" id="MobiDB-lite"/>
    </source>
</evidence>
<sequence>MTDPASNRLSRAGSVRVRPGSAPLGPRIRNRTSLLETNLTSPLLSPSRASSPGLTSPVSPLASSPLGTDPPKQLPVISEVRVQVPPHSPSAPAYDEQPQMSPIQPVFKAIPKLAKLTTPTAIKFDSTPVQWKALPLEAALWTFNSQELQAIVSRAIRSSARESFIRLLSVDNLDKVLPAELERLNALKGMTQSKYRFLVHRRTMLLQALNSSSAGHSNKDGEDTLSVVSRLASQLSETTAECDQLVEDLMKISDQTAQITKMLDVHWASALAIALRKLNGSYGRRTTELSAAREKITQLQAELEDAWKEAERLAREMDEYDAAVDSDDEEEEAIVETAEIITVPQTPLSPRPNSLPLSPKLVHMKSFSSPPMSPTTPLMIPPPLPMKEPMRGMNSPADVPDTVSIHSTRSARSTKSHRSARGTDASRISVVSAAKKRSYRASQSSLRLPTHSRKSSIGGRPKTPYDDHDQPPVPNLPFQFTPSFAPSSNVIMIAPSANASSTLLHSDGQHGHTRHRSSLDGIRILNTPPSSFPYPTMDDIYMRHQTHDDYAIEIEDRVPPMRSSSMDRIRASTREVPVQSNIPSIWMHADAPKTPAERVESLMQQQNTKSTPYQKLRTLTKRYSLPFPMFSARQSGHRPVSRGSGGTGSTA</sequence>
<feature type="compositionally biased region" description="Low complexity" evidence="2">
    <location>
        <begin position="39"/>
        <end position="52"/>
    </location>
</feature>
<dbReference type="STRING" id="68775.A0A5C3M2Y1"/>
<dbReference type="EMBL" id="ML213598">
    <property type="protein sequence ID" value="TFK39754.1"/>
    <property type="molecule type" value="Genomic_DNA"/>
</dbReference>
<reference evidence="3 4" key="1">
    <citation type="journal article" date="2019" name="Nat. Ecol. Evol.">
        <title>Megaphylogeny resolves global patterns of mushroom evolution.</title>
        <authorList>
            <person name="Varga T."/>
            <person name="Krizsan K."/>
            <person name="Foldi C."/>
            <person name="Dima B."/>
            <person name="Sanchez-Garcia M."/>
            <person name="Sanchez-Ramirez S."/>
            <person name="Szollosi G.J."/>
            <person name="Szarkandi J.G."/>
            <person name="Papp V."/>
            <person name="Albert L."/>
            <person name="Andreopoulos W."/>
            <person name="Angelini C."/>
            <person name="Antonin V."/>
            <person name="Barry K.W."/>
            <person name="Bougher N.L."/>
            <person name="Buchanan P."/>
            <person name="Buyck B."/>
            <person name="Bense V."/>
            <person name="Catcheside P."/>
            <person name="Chovatia M."/>
            <person name="Cooper J."/>
            <person name="Damon W."/>
            <person name="Desjardin D."/>
            <person name="Finy P."/>
            <person name="Geml J."/>
            <person name="Haridas S."/>
            <person name="Hughes K."/>
            <person name="Justo A."/>
            <person name="Karasinski D."/>
            <person name="Kautmanova I."/>
            <person name="Kiss B."/>
            <person name="Kocsube S."/>
            <person name="Kotiranta H."/>
            <person name="LaButti K.M."/>
            <person name="Lechner B.E."/>
            <person name="Liimatainen K."/>
            <person name="Lipzen A."/>
            <person name="Lukacs Z."/>
            <person name="Mihaltcheva S."/>
            <person name="Morgado L.N."/>
            <person name="Niskanen T."/>
            <person name="Noordeloos M.E."/>
            <person name="Ohm R.A."/>
            <person name="Ortiz-Santana B."/>
            <person name="Ovrebo C."/>
            <person name="Racz N."/>
            <person name="Riley R."/>
            <person name="Savchenko A."/>
            <person name="Shiryaev A."/>
            <person name="Soop K."/>
            <person name="Spirin V."/>
            <person name="Szebenyi C."/>
            <person name="Tomsovsky M."/>
            <person name="Tulloss R.E."/>
            <person name="Uehling J."/>
            <person name="Grigoriev I.V."/>
            <person name="Vagvolgyi C."/>
            <person name="Papp T."/>
            <person name="Martin F.M."/>
            <person name="Miettinen O."/>
            <person name="Hibbett D.S."/>
            <person name="Nagy L.G."/>
        </authorList>
    </citation>
    <scope>NUCLEOTIDE SEQUENCE [LARGE SCALE GENOMIC DNA]</scope>
    <source>
        <strain evidence="3 4">CBS 166.37</strain>
    </source>
</reference>
<keyword evidence="4" id="KW-1185">Reference proteome</keyword>
<evidence type="ECO:0000313" key="4">
    <source>
        <dbReference type="Proteomes" id="UP000308652"/>
    </source>
</evidence>
<dbReference type="Proteomes" id="UP000308652">
    <property type="component" value="Unassembled WGS sequence"/>
</dbReference>
<gene>
    <name evidence="3" type="ORF">BDQ12DRAFT_711862</name>
</gene>
<name>A0A5C3M2Y1_9AGAR</name>
<protein>
    <submittedName>
        <fullName evidence="3">Uncharacterized protein</fullName>
    </submittedName>
</protein>
<evidence type="ECO:0000256" key="1">
    <source>
        <dbReference type="SAM" id="Coils"/>
    </source>
</evidence>
<dbReference type="AlphaFoldDB" id="A0A5C3M2Y1"/>
<proteinExistence type="predicted"/>
<feature type="region of interest" description="Disordered" evidence="2">
    <location>
        <begin position="368"/>
        <end position="475"/>
    </location>
</feature>
<dbReference type="OrthoDB" id="3271284at2759"/>
<evidence type="ECO:0000313" key="3">
    <source>
        <dbReference type="EMBL" id="TFK39754.1"/>
    </source>
</evidence>
<feature type="coiled-coil region" evidence="1">
    <location>
        <begin position="289"/>
        <end position="330"/>
    </location>
</feature>
<feature type="compositionally biased region" description="Polar residues" evidence="2">
    <location>
        <begin position="53"/>
        <end position="66"/>
    </location>
</feature>
<feature type="coiled-coil region" evidence="1">
    <location>
        <begin position="228"/>
        <end position="255"/>
    </location>
</feature>
<feature type="region of interest" description="Disordered" evidence="2">
    <location>
        <begin position="630"/>
        <end position="651"/>
    </location>
</feature>
<feature type="region of interest" description="Disordered" evidence="2">
    <location>
        <begin position="1"/>
        <end position="73"/>
    </location>
</feature>
<feature type="compositionally biased region" description="Pro residues" evidence="2">
    <location>
        <begin position="371"/>
        <end position="386"/>
    </location>
</feature>